<reference evidence="9 10" key="1">
    <citation type="submission" date="2016-06" db="EMBL/GenBank/DDBJ databases">
        <title>Evolution of pathogenesis and genome organization in the Tremellales.</title>
        <authorList>
            <person name="Cuomo C."/>
            <person name="Litvintseva A."/>
            <person name="Heitman J."/>
            <person name="Chen Y."/>
            <person name="Sun S."/>
            <person name="Springer D."/>
            <person name="Dromer F."/>
            <person name="Young S."/>
            <person name="Zeng Q."/>
            <person name="Chapman S."/>
            <person name="Gujja S."/>
            <person name="Saif S."/>
            <person name="Birren B."/>
        </authorList>
    </citation>
    <scope>NUCLEOTIDE SEQUENCE [LARGE SCALE GENOMIC DNA]</scope>
    <source>
        <strain evidence="9 10">ATCC 28783</strain>
    </source>
</reference>
<feature type="transmembrane region" description="Helical" evidence="7">
    <location>
        <begin position="167"/>
        <end position="188"/>
    </location>
</feature>
<protein>
    <recommendedName>
        <fullName evidence="8">Major facilitator superfamily (MFS) profile domain-containing protein</fullName>
    </recommendedName>
</protein>
<feature type="transmembrane region" description="Helical" evidence="7">
    <location>
        <begin position="200"/>
        <end position="224"/>
    </location>
</feature>
<keyword evidence="2" id="KW-0813">Transport</keyword>
<dbReference type="PANTHER" id="PTHR42718:SF9">
    <property type="entry name" value="MAJOR FACILITATOR SUPERFAMILY MULTIDRUG TRANSPORTER MFSC"/>
    <property type="match status" value="1"/>
</dbReference>
<dbReference type="SUPFAM" id="SSF103473">
    <property type="entry name" value="MFS general substrate transporter"/>
    <property type="match status" value="1"/>
</dbReference>
<comment type="caution">
    <text evidence="9">The sequence shown here is derived from an EMBL/GenBank/DDBJ whole genome shotgun (WGS) entry which is preliminary data.</text>
</comment>
<accession>A0A4Q1BAY5</accession>
<dbReference type="GO" id="GO:0022857">
    <property type="term" value="F:transmembrane transporter activity"/>
    <property type="evidence" value="ECO:0007669"/>
    <property type="project" value="InterPro"/>
</dbReference>
<feature type="transmembrane region" description="Helical" evidence="7">
    <location>
        <begin position="142"/>
        <end position="161"/>
    </location>
</feature>
<dbReference type="InParanoid" id="A0A4Q1BAY5"/>
<feature type="transmembrane region" description="Helical" evidence="7">
    <location>
        <begin position="479"/>
        <end position="503"/>
    </location>
</feature>
<feature type="transmembrane region" description="Helical" evidence="7">
    <location>
        <begin position="410"/>
        <end position="430"/>
    </location>
</feature>
<dbReference type="VEuPathDB" id="FungiDB:TREMEDRAFT_31144"/>
<dbReference type="PANTHER" id="PTHR42718">
    <property type="entry name" value="MAJOR FACILITATOR SUPERFAMILY MULTIDRUG TRANSPORTER MFSC"/>
    <property type="match status" value="1"/>
</dbReference>
<dbReference type="InterPro" id="IPR020846">
    <property type="entry name" value="MFS_dom"/>
</dbReference>
<evidence type="ECO:0000256" key="1">
    <source>
        <dbReference type="ARBA" id="ARBA00004141"/>
    </source>
</evidence>
<feature type="transmembrane region" description="Helical" evidence="7">
    <location>
        <begin position="442"/>
        <end position="467"/>
    </location>
</feature>
<evidence type="ECO:0000256" key="3">
    <source>
        <dbReference type="ARBA" id="ARBA00022692"/>
    </source>
</evidence>
<dbReference type="Gene3D" id="1.20.1250.20">
    <property type="entry name" value="MFS general substrate transporter like domains"/>
    <property type="match status" value="2"/>
</dbReference>
<dbReference type="OrthoDB" id="440755at2759"/>
<evidence type="ECO:0000256" key="7">
    <source>
        <dbReference type="SAM" id="Phobius"/>
    </source>
</evidence>
<keyword evidence="3 7" id="KW-0812">Transmembrane</keyword>
<feature type="transmembrane region" description="Helical" evidence="7">
    <location>
        <begin position="515"/>
        <end position="535"/>
    </location>
</feature>
<keyword evidence="10" id="KW-1185">Reference proteome</keyword>
<dbReference type="EMBL" id="SDIL01000114">
    <property type="protein sequence ID" value="RXK35958.1"/>
    <property type="molecule type" value="Genomic_DNA"/>
</dbReference>
<dbReference type="GO" id="GO:0016020">
    <property type="term" value="C:membrane"/>
    <property type="evidence" value="ECO:0007669"/>
    <property type="project" value="UniProtKB-SubCell"/>
</dbReference>
<feature type="transmembrane region" description="Helical" evidence="7">
    <location>
        <begin position="377"/>
        <end position="398"/>
    </location>
</feature>
<dbReference type="Pfam" id="PF07690">
    <property type="entry name" value="MFS_1"/>
    <property type="match status" value="1"/>
</dbReference>
<evidence type="ECO:0000256" key="4">
    <source>
        <dbReference type="ARBA" id="ARBA00022989"/>
    </source>
</evidence>
<dbReference type="InterPro" id="IPR036259">
    <property type="entry name" value="MFS_trans_sf"/>
</dbReference>
<organism evidence="9 10">
    <name type="scientific">Tremella mesenterica</name>
    <name type="common">Jelly fungus</name>
    <dbReference type="NCBI Taxonomy" id="5217"/>
    <lineage>
        <taxon>Eukaryota</taxon>
        <taxon>Fungi</taxon>
        <taxon>Dikarya</taxon>
        <taxon>Basidiomycota</taxon>
        <taxon>Agaricomycotina</taxon>
        <taxon>Tremellomycetes</taxon>
        <taxon>Tremellales</taxon>
        <taxon>Tremellaceae</taxon>
        <taxon>Tremella</taxon>
    </lineage>
</organism>
<evidence type="ECO:0000256" key="2">
    <source>
        <dbReference type="ARBA" id="ARBA00022448"/>
    </source>
</evidence>
<dbReference type="AlphaFoldDB" id="A0A4Q1BAY5"/>
<feature type="transmembrane region" description="Helical" evidence="7">
    <location>
        <begin position="343"/>
        <end position="365"/>
    </location>
</feature>
<name>A0A4Q1BAY5_TREME</name>
<evidence type="ECO:0000313" key="10">
    <source>
        <dbReference type="Proteomes" id="UP000289152"/>
    </source>
</evidence>
<sequence>MSMVQNNEERRSSSPTIVEGVVGEAKGMDGETNENSGREDMEKVETTQTVQPGPVAPTTHAMPDRPVLSKKRKMVLLLTFSVAQFLDITARSGVVLFVEDISRDLNIKYQVSTWVLTAFSVPFAAFLLFWGRVADLFTAKTTFVYGFYVLGVLNLIISFLPNKYAYFILRALSGLAASATIPSAYRLIVAIFEPKEVGGAIAIFTLTGAFANASGLVLAGFFGFIKSTNQLAGWRWFFRAMTVIAIPFAGLAQALIPKIPGVRATQAEKWRQFDLIGCSIMLFSNLLLILGLTLGATYGWKTAKFLVPFLLSWPLFIAFFFWERKQPALSALVPSSTWRVPNLALYLWLALCVFGWWGAIQLPLVEIYETVYHESSIISAVRMIPMGIAALVPMLFLPKLLPILRPYSRWFISFTQIVAASSLLILIYSRGGDIHNNGYWRYQFPAFIVGSFINAMAFLTGSVLVVTSVPPSMSGVASALIQVAYQIGIVVTISIQAGLLTIHPGSIANFSNVQASWWFQFGWCLLNAILALLFLQRPPPPPTPAAAIPVKPDAEA</sequence>
<dbReference type="STRING" id="5217.A0A4Q1BAY5"/>
<feature type="transmembrane region" description="Helical" evidence="7">
    <location>
        <begin position="276"/>
        <end position="299"/>
    </location>
</feature>
<dbReference type="PROSITE" id="PS50850">
    <property type="entry name" value="MFS"/>
    <property type="match status" value="1"/>
</dbReference>
<feature type="region of interest" description="Disordered" evidence="6">
    <location>
        <begin position="1"/>
        <end position="42"/>
    </location>
</feature>
<feature type="transmembrane region" description="Helical" evidence="7">
    <location>
        <begin position="109"/>
        <end position="130"/>
    </location>
</feature>
<dbReference type="Proteomes" id="UP000289152">
    <property type="component" value="Unassembled WGS sequence"/>
</dbReference>
<keyword evidence="4 7" id="KW-1133">Transmembrane helix</keyword>
<feature type="transmembrane region" description="Helical" evidence="7">
    <location>
        <begin position="236"/>
        <end position="256"/>
    </location>
</feature>
<feature type="domain" description="Major facilitator superfamily (MFS) profile" evidence="8">
    <location>
        <begin position="76"/>
        <end position="539"/>
    </location>
</feature>
<comment type="subcellular location">
    <subcellularLocation>
        <location evidence="1">Membrane</location>
        <topology evidence="1">Multi-pass membrane protein</topology>
    </subcellularLocation>
</comment>
<evidence type="ECO:0000313" key="9">
    <source>
        <dbReference type="EMBL" id="RXK35958.1"/>
    </source>
</evidence>
<feature type="transmembrane region" description="Helical" evidence="7">
    <location>
        <begin position="305"/>
        <end position="322"/>
    </location>
</feature>
<evidence type="ECO:0000259" key="8">
    <source>
        <dbReference type="PROSITE" id="PS50850"/>
    </source>
</evidence>
<gene>
    <name evidence="9" type="ORF">M231_06781</name>
</gene>
<proteinExistence type="predicted"/>
<evidence type="ECO:0000256" key="6">
    <source>
        <dbReference type="SAM" id="MobiDB-lite"/>
    </source>
</evidence>
<evidence type="ECO:0000256" key="5">
    <source>
        <dbReference type="ARBA" id="ARBA00023136"/>
    </source>
</evidence>
<dbReference type="InterPro" id="IPR011701">
    <property type="entry name" value="MFS"/>
</dbReference>
<keyword evidence="5 7" id="KW-0472">Membrane</keyword>